<sequence length="105" mass="11006">MLRGTCCVEDQPFLLLQGTALACGGRAACSLEVGFLSDKLDSACAFLGLFFFLRRTTIQPSVAVSWSSPGTCATAAAVFPSPLWYASVPSSFSSLHPFIPSSAPP</sequence>
<keyword evidence="2" id="KW-1185">Reference proteome</keyword>
<evidence type="ECO:0000313" key="1">
    <source>
        <dbReference type="EMBL" id="MPC71422.1"/>
    </source>
</evidence>
<dbReference type="AlphaFoldDB" id="A0A5B7HJK0"/>
<organism evidence="1 2">
    <name type="scientific">Portunus trituberculatus</name>
    <name type="common">Swimming crab</name>
    <name type="synonym">Neptunus trituberculatus</name>
    <dbReference type="NCBI Taxonomy" id="210409"/>
    <lineage>
        <taxon>Eukaryota</taxon>
        <taxon>Metazoa</taxon>
        <taxon>Ecdysozoa</taxon>
        <taxon>Arthropoda</taxon>
        <taxon>Crustacea</taxon>
        <taxon>Multicrustacea</taxon>
        <taxon>Malacostraca</taxon>
        <taxon>Eumalacostraca</taxon>
        <taxon>Eucarida</taxon>
        <taxon>Decapoda</taxon>
        <taxon>Pleocyemata</taxon>
        <taxon>Brachyura</taxon>
        <taxon>Eubrachyura</taxon>
        <taxon>Portunoidea</taxon>
        <taxon>Portunidae</taxon>
        <taxon>Portuninae</taxon>
        <taxon>Portunus</taxon>
    </lineage>
</organism>
<reference evidence="1 2" key="1">
    <citation type="submission" date="2019-05" db="EMBL/GenBank/DDBJ databases">
        <title>Another draft genome of Portunus trituberculatus and its Hox gene families provides insights of decapod evolution.</title>
        <authorList>
            <person name="Jeong J.-H."/>
            <person name="Song I."/>
            <person name="Kim S."/>
            <person name="Choi T."/>
            <person name="Kim D."/>
            <person name="Ryu S."/>
            <person name="Kim W."/>
        </authorList>
    </citation>
    <scope>NUCLEOTIDE SEQUENCE [LARGE SCALE GENOMIC DNA]</scope>
    <source>
        <tissue evidence="1">Muscle</tissue>
    </source>
</reference>
<dbReference type="PROSITE" id="PS51257">
    <property type="entry name" value="PROKAR_LIPOPROTEIN"/>
    <property type="match status" value="1"/>
</dbReference>
<proteinExistence type="predicted"/>
<evidence type="ECO:0000313" key="2">
    <source>
        <dbReference type="Proteomes" id="UP000324222"/>
    </source>
</evidence>
<protein>
    <submittedName>
        <fullName evidence="1">Uncharacterized protein</fullName>
    </submittedName>
</protein>
<name>A0A5B7HJK0_PORTR</name>
<dbReference type="EMBL" id="VSRR010032848">
    <property type="protein sequence ID" value="MPC71422.1"/>
    <property type="molecule type" value="Genomic_DNA"/>
</dbReference>
<gene>
    <name evidence="1" type="ORF">E2C01_065698</name>
</gene>
<dbReference type="Proteomes" id="UP000324222">
    <property type="component" value="Unassembled WGS sequence"/>
</dbReference>
<accession>A0A5B7HJK0</accession>
<comment type="caution">
    <text evidence="1">The sequence shown here is derived from an EMBL/GenBank/DDBJ whole genome shotgun (WGS) entry which is preliminary data.</text>
</comment>